<evidence type="ECO:0000256" key="1">
    <source>
        <dbReference type="ARBA" id="ARBA00001970"/>
    </source>
</evidence>
<dbReference type="OrthoDB" id="1247465at2"/>
<dbReference type="InterPro" id="IPR016174">
    <property type="entry name" value="Di-haem_cyt_TM"/>
</dbReference>
<evidence type="ECO:0000256" key="13">
    <source>
        <dbReference type="SAM" id="Phobius"/>
    </source>
</evidence>
<evidence type="ECO:0000313" key="16">
    <source>
        <dbReference type="Proteomes" id="UP000289411"/>
    </source>
</evidence>
<dbReference type="InterPro" id="IPR011577">
    <property type="entry name" value="Cyt_b561_bac/Ni-Hgenase"/>
</dbReference>
<dbReference type="PANTHER" id="PTHR30529:SF1">
    <property type="entry name" value="CYTOCHROME B561 HOMOLOG 2"/>
    <property type="match status" value="1"/>
</dbReference>
<dbReference type="GO" id="GO:0022904">
    <property type="term" value="P:respiratory electron transport chain"/>
    <property type="evidence" value="ECO:0007669"/>
    <property type="project" value="InterPro"/>
</dbReference>
<dbReference type="GO" id="GO:0046872">
    <property type="term" value="F:metal ion binding"/>
    <property type="evidence" value="ECO:0007669"/>
    <property type="project" value="UniProtKB-KW"/>
</dbReference>
<feature type="transmembrane region" description="Helical" evidence="13">
    <location>
        <begin position="136"/>
        <end position="159"/>
    </location>
</feature>
<dbReference type="Proteomes" id="UP000289411">
    <property type="component" value="Unassembled WGS sequence"/>
</dbReference>
<keyword evidence="9 13" id="KW-1133">Transmembrane helix</keyword>
<evidence type="ECO:0000256" key="7">
    <source>
        <dbReference type="ARBA" id="ARBA00022723"/>
    </source>
</evidence>
<dbReference type="EMBL" id="QYBC01000012">
    <property type="protein sequence ID" value="RYB04009.1"/>
    <property type="molecule type" value="Genomic_DNA"/>
</dbReference>
<dbReference type="GO" id="GO:0009055">
    <property type="term" value="F:electron transfer activity"/>
    <property type="evidence" value="ECO:0007669"/>
    <property type="project" value="InterPro"/>
</dbReference>
<dbReference type="SUPFAM" id="SSF81342">
    <property type="entry name" value="Transmembrane di-heme cytochromes"/>
    <property type="match status" value="1"/>
</dbReference>
<keyword evidence="10" id="KW-0408">Iron</keyword>
<evidence type="ECO:0000256" key="5">
    <source>
        <dbReference type="ARBA" id="ARBA00022617"/>
    </source>
</evidence>
<accession>A0A4Q2RBX0</accession>
<keyword evidence="16" id="KW-1185">Reference proteome</keyword>
<dbReference type="PANTHER" id="PTHR30529">
    <property type="entry name" value="CYTOCHROME B561"/>
    <property type="match status" value="1"/>
</dbReference>
<feature type="transmembrane region" description="Helical" evidence="13">
    <location>
        <begin position="74"/>
        <end position="95"/>
    </location>
</feature>
<protein>
    <submittedName>
        <fullName evidence="15">Cytochrome b</fullName>
    </submittedName>
</protein>
<evidence type="ECO:0000256" key="10">
    <source>
        <dbReference type="ARBA" id="ARBA00023004"/>
    </source>
</evidence>
<keyword evidence="7" id="KW-0479">Metal-binding</keyword>
<evidence type="ECO:0000256" key="2">
    <source>
        <dbReference type="ARBA" id="ARBA00004651"/>
    </source>
</evidence>
<dbReference type="InterPro" id="IPR052168">
    <property type="entry name" value="Cytochrome_b561_oxidase"/>
</dbReference>
<reference evidence="15 16" key="2">
    <citation type="submission" date="2019-02" db="EMBL/GenBank/DDBJ databases">
        <title>'Lichenibacterium ramalinii' gen. nov. sp. nov., 'Lichenibacterium minor' gen. nov. sp. nov.</title>
        <authorList>
            <person name="Pankratov T."/>
        </authorList>
    </citation>
    <scope>NUCLEOTIDE SEQUENCE [LARGE SCALE GENOMIC DNA]</scope>
    <source>
        <strain evidence="15 16">RmlP001</strain>
    </source>
</reference>
<evidence type="ECO:0000256" key="9">
    <source>
        <dbReference type="ARBA" id="ARBA00022989"/>
    </source>
</evidence>
<gene>
    <name evidence="15" type="ORF">D3272_15165</name>
</gene>
<sequence>MVLHWAVAVLIIGNVVLGLAADSLPDDWIRTAVDTHKSIGLTVLGLAVLRLLWRFANPPPPLPEGFSPLERFGAHAAHAALYVLIFALPISGWIHDSAWSGAATHPFLLWGVVPHVRIAAITALDPATREQIHATFFAFHVWFAYALYALLAAHILGALKHQFWDGERELQRMLS</sequence>
<evidence type="ECO:0000256" key="8">
    <source>
        <dbReference type="ARBA" id="ARBA00022982"/>
    </source>
</evidence>
<proteinExistence type="inferred from homology"/>
<evidence type="ECO:0000256" key="11">
    <source>
        <dbReference type="ARBA" id="ARBA00023136"/>
    </source>
</evidence>
<reference evidence="15 16" key="1">
    <citation type="submission" date="2018-09" db="EMBL/GenBank/DDBJ databases">
        <authorList>
            <person name="Grouzdev D.S."/>
            <person name="Krutkina M.S."/>
        </authorList>
    </citation>
    <scope>NUCLEOTIDE SEQUENCE [LARGE SCALE GENOMIC DNA]</scope>
    <source>
        <strain evidence="15 16">RmlP001</strain>
    </source>
</reference>
<feature type="transmembrane region" description="Helical" evidence="13">
    <location>
        <begin position="107"/>
        <end position="124"/>
    </location>
</feature>
<keyword evidence="5" id="KW-0349">Heme</keyword>
<keyword evidence="6 13" id="KW-0812">Transmembrane</keyword>
<dbReference type="GO" id="GO:0020037">
    <property type="term" value="F:heme binding"/>
    <property type="evidence" value="ECO:0007669"/>
    <property type="project" value="TreeGrafter"/>
</dbReference>
<dbReference type="Pfam" id="PF01292">
    <property type="entry name" value="Ni_hydr_CYTB"/>
    <property type="match status" value="1"/>
</dbReference>
<comment type="subcellular location">
    <subcellularLocation>
        <location evidence="2">Cell membrane</location>
        <topology evidence="2">Multi-pass membrane protein</topology>
    </subcellularLocation>
</comment>
<evidence type="ECO:0000256" key="6">
    <source>
        <dbReference type="ARBA" id="ARBA00022692"/>
    </source>
</evidence>
<evidence type="ECO:0000259" key="14">
    <source>
        <dbReference type="Pfam" id="PF01292"/>
    </source>
</evidence>
<keyword evidence="3" id="KW-0813">Transport</keyword>
<organism evidence="15 16">
    <name type="scientific">Lichenibacterium ramalinae</name>
    <dbReference type="NCBI Taxonomy" id="2316527"/>
    <lineage>
        <taxon>Bacteria</taxon>
        <taxon>Pseudomonadati</taxon>
        <taxon>Pseudomonadota</taxon>
        <taxon>Alphaproteobacteria</taxon>
        <taxon>Hyphomicrobiales</taxon>
        <taxon>Lichenihabitantaceae</taxon>
        <taxon>Lichenibacterium</taxon>
    </lineage>
</organism>
<name>A0A4Q2RBX0_9HYPH</name>
<feature type="domain" description="Cytochrome b561 bacterial/Ni-hydrogenase" evidence="14">
    <location>
        <begin position="2"/>
        <end position="175"/>
    </location>
</feature>
<comment type="cofactor">
    <cofactor evidence="1">
        <name>heme b</name>
        <dbReference type="ChEBI" id="CHEBI:60344"/>
    </cofactor>
</comment>
<keyword evidence="11 13" id="KW-0472">Membrane</keyword>
<evidence type="ECO:0000256" key="3">
    <source>
        <dbReference type="ARBA" id="ARBA00022448"/>
    </source>
</evidence>
<keyword evidence="8" id="KW-0249">Electron transport</keyword>
<comment type="caution">
    <text evidence="15">The sequence shown here is derived from an EMBL/GenBank/DDBJ whole genome shotgun (WGS) entry which is preliminary data.</text>
</comment>
<keyword evidence="4" id="KW-1003">Cell membrane</keyword>
<dbReference type="GO" id="GO:0005886">
    <property type="term" value="C:plasma membrane"/>
    <property type="evidence" value="ECO:0007669"/>
    <property type="project" value="UniProtKB-SubCell"/>
</dbReference>
<dbReference type="AlphaFoldDB" id="A0A4Q2RBX0"/>
<evidence type="ECO:0000256" key="4">
    <source>
        <dbReference type="ARBA" id="ARBA00022475"/>
    </source>
</evidence>
<dbReference type="Gene3D" id="1.20.120.1770">
    <property type="match status" value="1"/>
</dbReference>
<evidence type="ECO:0000313" key="15">
    <source>
        <dbReference type="EMBL" id="RYB04009.1"/>
    </source>
</evidence>
<comment type="similarity">
    <text evidence="12">Belongs to the cytochrome b561 family.</text>
</comment>
<evidence type="ECO:0000256" key="12">
    <source>
        <dbReference type="ARBA" id="ARBA00037975"/>
    </source>
</evidence>